<evidence type="ECO:0000256" key="5">
    <source>
        <dbReference type="PROSITE-ProRule" id="PRU00352"/>
    </source>
</evidence>
<dbReference type="Ensembl" id="ENSCCRT00010119610.1">
    <property type="protein sequence ID" value="ENSCCRP00010107503.1"/>
    <property type="gene ID" value="ENSCCRG00010046938.1"/>
</dbReference>
<evidence type="ECO:0000256" key="3">
    <source>
        <dbReference type="ARBA" id="ARBA00023157"/>
    </source>
</evidence>
<dbReference type="SUPFAM" id="SSF103575">
    <property type="entry name" value="Plexin repeat"/>
    <property type="match status" value="1"/>
</dbReference>
<dbReference type="Proteomes" id="UP000694427">
    <property type="component" value="Unplaced"/>
</dbReference>
<feature type="compositionally biased region" description="Polar residues" evidence="6">
    <location>
        <begin position="856"/>
        <end position="866"/>
    </location>
</feature>
<dbReference type="PANTHER" id="PTHR11036:SF65">
    <property type="entry name" value="SEMAPHORIN-6D"/>
    <property type="match status" value="1"/>
</dbReference>
<dbReference type="SMART" id="SM00630">
    <property type="entry name" value="Sema"/>
    <property type="match status" value="1"/>
</dbReference>
<keyword evidence="3" id="KW-1015">Disulfide bond</keyword>
<dbReference type="InterPro" id="IPR036352">
    <property type="entry name" value="Semap_dom_sf"/>
</dbReference>
<reference evidence="9" key="1">
    <citation type="submission" date="2025-08" db="UniProtKB">
        <authorList>
            <consortium name="Ensembl"/>
        </authorList>
    </citation>
    <scope>IDENTIFICATION</scope>
</reference>
<dbReference type="Gene3D" id="2.130.10.10">
    <property type="entry name" value="YVTN repeat-like/Quinoprotein amine dehydrogenase"/>
    <property type="match status" value="1"/>
</dbReference>
<dbReference type="PROSITE" id="PS51004">
    <property type="entry name" value="SEMA"/>
    <property type="match status" value="1"/>
</dbReference>
<evidence type="ECO:0000256" key="7">
    <source>
        <dbReference type="SAM" id="Phobius"/>
    </source>
</evidence>
<dbReference type="Pfam" id="PF01403">
    <property type="entry name" value="Sema"/>
    <property type="match status" value="1"/>
</dbReference>
<protein>
    <submittedName>
        <fullName evidence="9">Sema domain, transmembrane domain (TM), and cytoplasmic domain, (semaphorin) 6D, like</fullName>
    </submittedName>
</protein>
<comment type="subcellular location">
    <subcellularLocation>
        <location evidence="1">Membrane</location>
    </subcellularLocation>
</comment>
<dbReference type="GO" id="GO:0007411">
    <property type="term" value="P:axon guidance"/>
    <property type="evidence" value="ECO:0007669"/>
    <property type="project" value="TreeGrafter"/>
</dbReference>
<dbReference type="Gene3D" id="3.30.1680.10">
    <property type="entry name" value="ligand-binding face of the semaphorins, domain 2"/>
    <property type="match status" value="1"/>
</dbReference>
<keyword evidence="4" id="KW-0325">Glycoprotein</keyword>
<feature type="compositionally biased region" description="Basic and acidic residues" evidence="6">
    <location>
        <begin position="627"/>
        <end position="636"/>
    </location>
</feature>
<feature type="compositionally biased region" description="Low complexity" evidence="6">
    <location>
        <begin position="801"/>
        <end position="810"/>
    </location>
</feature>
<dbReference type="InterPro" id="IPR015943">
    <property type="entry name" value="WD40/YVTN_repeat-like_dom_sf"/>
</dbReference>
<comment type="caution">
    <text evidence="5">Lacks conserved residue(s) required for the propagation of feature annotation.</text>
</comment>
<name>A0A8C1PGQ6_CYPCA</name>
<dbReference type="InterPro" id="IPR001627">
    <property type="entry name" value="Semap_dom"/>
</dbReference>
<feature type="compositionally biased region" description="Polar residues" evidence="6">
    <location>
        <begin position="762"/>
        <end position="774"/>
    </location>
</feature>
<feature type="region of interest" description="Disordered" evidence="6">
    <location>
        <begin position="627"/>
        <end position="660"/>
    </location>
</feature>
<dbReference type="PANTHER" id="PTHR11036">
    <property type="entry name" value="SEMAPHORIN"/>
    <property type="match status" value="1"/>
</dbReference>
<evidence type="ECO:0000313" key="10">
    <source>
        <dbReference type="Proteomes" id="UP000694427"/>
    </source>
</evidence>
<evidence type="ECO:0000256" key="6">
    <source>
        <dbReference type="SAM" id="MobiDB-lite"/>
    </source>
</evidence>
<feature type="region of interest" description="Disordered" evidence="6">
    <location>
        <begin position="747"/>
        <end position="896"/>
    </location>
</feature>
<dbReference type="Pfam" id="PF01437">
    <property type="entry name" value="PSI"/>
    <property type="match status" value="1"/>
</dbReference>
<keyword evidence="10" id="KW-1185">Reference proteome</keyword>
<keyword evidence="2 7" id="KW-0472">Membrane</keyword>
<evidence type="ECO:0000256" key="2">
    <source>
        <dbReference type="ARBA" id="ARBA00023136"/>
    </source>
</evidence>
<dbReference type="GO" id="GO:0030335">
    <property type="term" value="P:positive regulation of cell migration"/>
    <property type="evidence" value="ECO:0007669"/>
    <property type="project" value="TreeGrafter"/>
</dbReference>
<organism evidence="9 10">
    <name type="scientific">Cyprinus carpio</name>
    <name type="common">Common carp</name>
    <dbReference type="NCBI Taxonomy" id="7962"/>
    <lineage>
        <taxon>Eukaryota</taxon>
        <taxon>Metazoa</taxon>
        <taxon>Chordata</taxon>
        <taxon>Craniata</taxon>
        <taxon>Vertebrata</taxon>
        <taxon>Euteleostomi</taxon>
        <taxon>Actinopterygii</taxon>
        <taxon>Neopterygii</taxon>
        <taxon>Teleostei</taxon>
        <taxon>Ostariophysi</taxon>
        <taxon>Cypriniformes</taxon>
        <taxon>Cyprinidae</taxon>
        <taxon>Cyprininae</taxon>
        <taxon>Cyprinus</taxon>
    </lineage>
</organism>
<dbReference type="FunFam" id="3.30.1680.10:FF:000025">
    <property type="entry name" value="Sema domain, transmembrane domain (TM), and cytoplasmic domain, (semaphorin) 6D, like"/>
    <property type="match status" value="1"/>
</dbReference>
<keyword evidence="7" id="KW-0812">Transmembrane</keyword>
<evidence type="ECO:0000259" key="8">
    <source>
        <dbReference type="PROSITE" id="PS51004"/>
    </source>
</evidence>
<dbReference type="GO" id="GO:0001755">
    <property type="term" value="P:neural crest cell migration"/>
    <property type="evidence" value="ECO:0007669"/>
    <property type="project" value="TreeGrafter"/>
</dbReference>
<evidence type="ECO:0000256" key="4">
    <source>
        <dbReference type="ARBA" id="ARBA00023180"/>
    </source>
</evidence>
<dbReference type="InterPro" id="IPR027231">
    <property type="entry name" value="Semaphorin"/>
</dbReference>
<keyword evidence="7" id="KW-1133">Transmembrane helix</keyword>
<feature type="compositionally biased region" description="Polar residues" evidence="6">
    <location>
        <begin position="781"/>
        <end position="790"/>
    </location>
</feature>
<dbReference type="GO" id="GO:0071526">
    <property type="term" value="P:semaphorin-plexin signaling pathway"/>
    <property type="evidence" value="ECO:0007669"/>
    <property type="project" value="TreeGrafter"/>
</dbReference>
<dbReference type="GO" id="GO:0045499">
    <property type="term" value="F:chemorepellent activity"/>
    <property type="evidence" value="ECO:0007669"/>
    <property type="project" value="TreeGrafter"/>
</dbReference>
<feature type="transmembrane region" description="Helical" evidence="7">
    <location>
        <begin position="495"/>
        <end position="518"/>
    </location>
</feature>
<feature type="domain" description="Sema" evidence="8">
    <location>
        <begin position="1"/>
        <end position="421"/>
    </location>
</feature>
<reference evidence="9" key="2">
    <citation type="submission" date="2025-09" db="UniProtKB">
        <authorList>
            <consortium name="Ensembl"/>
        </authorList>
    </citation>
    <scope>IDENTIFICATION</scope>
</reference>
<dbReference type="AlphaFoldDB" id="A0A8C1PGQ6"/>
<dbReference type="InterPro" id="IPR002165">
    <property type="entry name" value="Plexin_repeat"/>
</dbReference>
<dbReference type="SUPFAM" id="SSF101912">
    <property type="entry name" value="Sema domain"/>
    <property type="match status" value="1"/>
</dbReference>
<feature type="region of interest" description="Disordered" evidence="6">
    <location>
        <begin position="672"/>
        <end position="707"/>
    </location>
</feature>
<sequence length="907" mass="100244">MSQKLTWRSGQADRETCAMKGKHRDECHNFIKVLVPRNDDLVFICGTNGFNPMCRYYRLDNLEFDGEEISGLARCPFDAKQTNVALFADGKLYSATVADFLASDAVIYRSMGDGSALRTIKYDSKWLKEPHFLHAVDYGDFVYFFYREIAAEHNNLGKAVYSRVARICKNDMGGSQRVLEKHWTSFVKARLNCSVPGESFFYFDVLQAITDIININGVPSVVGVFTTQLNSIPGSAVCSFSMADIEKAFHGRFKEQKTADSVWTPFPEEKLPKPRPGCCAGHGSAESYKTSIEFPDETLQFIKSHPLMDASVPSIGDEPWFTKTRVRYRLTALTVDNTAGPQKNYTVVFIGSEAGIVLKVLAKTSPLSLNDSILLEEIDVFNQAKCLSSNEDDRRILSFHLDKDTHTLYVAFSSCVVRIPLSRCERHSSCQKSCIASRDPYCGWMSHGACERIPAAMQTGYEQDVEYGNTAHLGDCHGVWEIQAGESNQMVHMNILISCVLAAFLLGAFIAGMVVYCYRDAFLRNPRKIQKDAESAQSCTDSTGSFAKLNGLFDSPVKEYQPNMDTPKLYTNLLSNGGEVPTTGDTKMMLLSGQPPELAALPTPESTPVLQQKSLQPIKNQWERAHGKLGGSRKDGTPTCQQYHPSSPPPNSTVSNPHIPSAVVLPNATHENRASFSTPDGPQAEKKIQYSDQHGSKSGRKDQRHTVDARNTLNDLLKHLNENQPKAIMVEMPKSRQHLMLEPIVSPTEIPPKVPSREASLYSPSSSLTRNSPTKRLDVPTTPTSPTGQMGTLERQRYHCSSSQRHSISSPPKGLHSPGGAIVSRQPSLNRGGYMPPTPTPPTRLDSHGVPMAMTPSISRQSSYSGHGSLPRTSIKRTASLKPDVPLKPNGFAPQTAQMRAVNKYSY</sequence>
<dbReference type="GO" id="GO:0005886">
    <property type="term" value="C:plasma membrane"/>
    <property type="evidence" value="ECO:0007669"/>
    <property type="project" value="TreeGrafter"/>
</dbReference>
<evidence type="ECO:0000313" key="9">
    <source>
        <dbReference type="Ensembl" id="ENSCCRP00010107503.1"/>
    </source>
</evidence>
<accession>A0A8C1PGQ6</accession>
<dbReference type="GO" id="GO:0030215">
    <property type="term" value="F:semaphorin receptor binding"/>
    <property type="evidence" value="ECO:0007669"/>
    <property type="project" value="InterPro"/>
</dbReference>
<evidence type="ECO:0000256" key="1">
    <source>
        <dbReference type="ARBA" id="ARBA00004370"/>
    </source>
</evidence>
<dbReference type="FunFam" id="2.130.10.10:FF:003671">
    <property type="entry name" value="Semaphorin 6B"/>
    <property type="match status" value="1"/>
</dbReference>
<proteinExistence type="predicted"/>